<dbReference type="InterPro" id="IPR036291">
    <property type="entry name" value="NAD(P)-bd_dom_sf"/>
</dbReference>
<dbReference type="RefSeq" id="WP_213044263.1">
    <property type="nucleotide sequence ID" value="NZ_CAJNBJ010000021.1"/>
</dbReference>
<comment type="similarity">
    <text evidence="1">Belongs to the NAD(P)-dependent epimerase/dehydratase family.</text>
</comment>
<comment type="caution">
    <text evidence="3">The sequence shown here is derived from an EMBL/GenBank/DDBJ whole genome shotgun (WGS) entry which is preliminary data.</text>
</comment>
<dbReference type="SUPFAM" id="SSF51735">
    <property type="entry name" value="NAD(P)-binding Rossmann-fold domains"/>
    <property type="match status" value="1"/>
</dbReference>
<evidence type="ECO:0000256" key="1">
    <source>
        <dbReference type="ARBA" id="ARBA00007637"/>
    </source>
</evidence>
<dbReference type="EC" id="4.2.1.46" evidence="3"/>
<evidence type="ECO:0000313" key="4">
    <source>
        <dbReference type="Proteomes" id="UP000675880"/>
    </source>
</evidence>
<feature type="domain" description="NAD-dependent epimerase/dehydratase" evidence="2">
    <location>
        <begin position="7"/>
        <end position="239"/>
    </location>
</feature>
<gene>
    <name evidence="3" type="ORF">NSPZN2_80102</name>
</gene>
<dbReference type="Proteomes" id="UP000675880">
    <property type="component" value="Unassembled WGS sequence"/>
</dbReference>
<evidence type="ECO:0000313" key="3">
    <source>
        <dbReference type="EMBL" id="CAE6801834.1"/>
    </source>
</evidence>
<name>A0ABM8SCV9_9BACT</name>
<reference evidence="3 4" key="1">
    <citation type="submission" date="2021-02" db="EMBL/GenBank/DDBJ databases">
        <authorList>
            <person name="Han P."/>
        </authorList>
    </citation>
    <scope>NUCLEOTIDE SEQUENCE [LARGE SCALE GENOMIC DNA]</scope>
    <source>
        <strain evidence="3">Candidatus Nitrospira sp. ZN2</strain>
    </source>
</reference>
<dbReference type="GO" id="GO:0008460">
    <property type="term" value="F:dTDP-glucose 4,6-dehydratase activity"/>
    <property type="evidence" value="ECO:0007669"/>
    <property type="project" value="UniProtKB-EC"/>
</dbReference>
<dbReference type="InterPro" id="IPR001509">
    <property type="entry name" value="Epimerase_deHydtase"/>
</dbReference>
<dbReference type="Pfam" id="PF01370">
    <property type="entry name" value="Epimerase"/>
    <property type="match status" value="1"/>
</dbReference>
<dbReference type="EMBL" id="CAJNBJ010000021">
    <property type="protein sequence ID" value="CAE6801834.1"/>
    <property type="molecule type" value="Genomic_DNA"/>
</dbReference>
<proteinExistence type="inferred from homology"/>
<protein>
    <submittedName>
        <fullName evidence="3">dTDP-glucose 4,6-dehydratase</fullName>
        <ecNumber evidence="3">4.2.1.46</ecNumber>
    </submittedName>
</protein>
<keyword evidence="4" id="KW-1185">Reference proteome</keyword>
<keyword evidence="3" id="KW-0456">Lyase</keyword>
<evidence type="ECO:0000259" key="2">
    <source>
        <dbReference type="Pfam" id="PF01370"/>
    </source>
</evidence>
<sequence>MAMNAPVLVTGGAGCIGIQVCRELDRRGIEVHLLDLGEQIARVRQALPPKVKVFYGSILDVSSIREAMDGCGAVIHLAALLGVRRTEVNRLRCLEINVDGTKRVLDCAIQHRIKRLVFASSSEVYGEPIENPITEETITQGKTVYAVSKLAGEELCIGYAQRYPEFEHVILRFFNAYGPYQAAQFVLPKFIQNAMTGKPIVINGSGEQIRSYCYSEDTGRGVVEALLRPEAVGQVINLGNSDRPISIKELANLVVAASGNPSVEIRYAGDFQGTDRHAGREIHRRYCSGEKAKRLLGFESRVTLEDGIRRIIEMNSIFEKWESTELPYLIDEMT</sequence>
<organism evidence="3 4">
    <name type="scientific">Nitrospira defluvii</name>
    <dbReference type="NCBI Taxonomy" id="330214"/>
    <lineage>
        <taxon>Bacteria</taxon>
        <taxon>Pseudomonadati</taxon>
        <taxon>Nitrospirota</taxon>
        <taxon>Nitrospiria</taxon>
        <taxon>Nitrospirales</taxon>
        <taxon>Nitrospiraceae</taxon>
        <taxon>Nitrospira</taxon>
    </lineage>
</organism>
<accession>A0ABM8SCV9</accession>
<dbReference type="Gene3D" id="3.40.50.720">
    <property type="entry name" value="NAD(P)-binding Rossmann-like Domain"/>
    <property type="match status" value="1"/>
</dbReference>
<dbReference type="PANTHER" id="PTHR43000">
    <property type="entry name" value="DTDP-D-GLUCOSE 4,6-DEHYDRATASE-RELATED"/>
    <property type="match status" value="1"/>
</dbReference>